<evidence type="ECO:0000256" key="3">
    <source>
        <dbReference type="ARBA" id="ARBA00022723"/>
    </source>
</evidence>
<protein>
    <recommendedName>
        <fullName evidence="9">Cytochrome P450</fullName>
    </recommendedName>
</protein>
<dbReference type="AlphaFoldDB" id="A0A7S3U9N6"/>
<keyword evidence="5 7" id="KW-0408">Iron</keyword>
<dbReference type="InterPro" id="IPR002403">
    <property type="entry name" value="Cyt_P450_E_grp-IV"/>
</dbReference>
<name>A0A7S3U9N6_9CHLO</name>
<dbReference type="GO" id="GO:0020037">
    <property type="term" value="F:heme binding"/>
    <property type="evidence" value="ECO:0007669"/>
    <property type="project" value="InterPro"/>
</dbReference>
<dbReference type="GO" id="GO:0004497">
    <property type="term" value="F:monooxygenase activity"/>
    <property type="evidence" value="ECO:0007669"/>
    <property type="project" value="UniProtKB-KW"/>
</dbReference>
<dbReference type="InterPro" id="IPR001128">
    <property type="entry name" value="Cyt_P450"/>
</dbReference>
<keyword evidence="4" id="KW-0560">Oxidoreductase</keyword>
<gene>
    <name evidence="8" type="ORF">PSAL00342_LOCUS1338</name>
</gene>
<evidence type="ECO:0000256" key="6">
    <source>
        <dbReference type="ARBA" id="ARBA00023033"/>
    </source>
</evidence>
<evidence type="ECO:0000256" key="4">
    <source>
        <dbReference type="ARBA" id="ARBA00023002"/>
    </source>
</evidence>
<evidence type="ECO:0000256" key="5">
    <source>
        <dbReference type="ARBA" id="ARBA00023004"/>
    </source>
</evidence>
<keyword evidence="6" id="KW-0503">Monooxygenase</keyword>
<sequence length="479" mass="53473">MAPPRAHAKVVARAGPAPRAPAPRCPLAPILRGTEDARGMVAGPGAEALFDRDVAFRRLREQAPGFRSRVFVQDWTFLTGKKVLQWLSEVEEDTLPNYPQSFRDMVGPKAALVSSGAWHRHMYKVISAGLTVKQEDVDHFHIICKEALEEMTEITEQDGCVLAEPIMRKLTYKAVVTKVFGKHSDFDEYFEELLAVTDGMIAIFPFEKYLPWCAYYKGIQARKKLASGIQKVIDKVRESELPSNVETNSDIISTLVFGVDEAGLPLTDSAIVDNVIALLIGGFDNTFSTMGWLFFTLAEEEEWLNQLAAEFSNSRVGDAAPTRGDVSNWKVGDMVSKEVLRMHSAVGALFRKAGKELKFNGWTIPKGSPMYISSRGAHLLDNEHGSGFHPERFDPALNAGSDPAYFPFGNGPRICSGRHIVYFLMKVMLFNAVPDYRWEIVDMGEFRKFPIPSYPYLKIKMVRANPEQIGSVDQMLASI</sequence>
<dbReference type="PANTHER" id="PTHR24286">
    <property type="entry name" value="CYTOCHROME P450 26"/>
    <property type="match status" value="1"/>
</dbReference>
<feature type="binding site" description="axial binding residue" evidence="7">
    <location>
        <position position="415"/>
    </location>
    <ligand>
        <name>heme</name>
        <dbReference type="ChEBI" id="CHEBI:30413"/>
    </ligand>
    <ligandPart>
        <name>Fe</name>
        <dbReference type="ChEBI" id="CHEBI:18248"/>
    </ligandPart>
</feature>
<proteinExistence type="inferred from homology"/>
<dbReference type="GO" id="GO:0005506">
    <property type="term" value="F:iron ion binding"/>
    <property type="evidence" value="ECO:0007669"/>
    <property type="project" value="InterPro"/>
</dbReference>
<evidence type="ECO:0000313" key="8">
    <source>
        <dbReference type="EMBL" id="CAE0607521.1"/>
    </source>
</evidence>
<dbReference type="PANTHER" id="PTHR24286:SF384">
    <property type="entry name" value="P450, PUTATIVE (EUROFUNG)-RELATED"/>
    <property type="match status" value="1"/>
</dbReference>
<dbReference type="PRINTS" id="PR00465">
    <property type="entry name" value="EP450IV"/>
</dbReference>
<comment type="cofactor">
    <cofactor evidence="7">
        <name>heme</name>
        <dbReference type="ChEBI" id="CHEBI:30413"/>
    </cofactor>
</comment>
<comment type="similarity">
    <text evidence="1">Belongs to the cytochrome P450 family.</text>
</comment>
<organism evidence="8">
    <name type="scientific">Picocystis salinarum</name>
    <dbReference type="NCBI Taxonomy" id="88271"/>
    <lineage>
        <taxon>Eukaryota</taxon>
        <taxon>Viridiplantae</taxon>
        <taxon>Chlorophyta</taxon>
        <taxon>Picocystophyceae</taxon>
        <taxon>Picocystales</taxon>
        <taxon>Picocystaceae</taxon>
        <taxon>Picocystis</taxon>
    </lineage>
</organism>
<dbReference type="Pfam" id="PF00067">
    <property type="entry name" value="p450"/>
    <property type="match status" value="1"/>
</dbReference>
<dbReference type="SUPFAM" id="SSF48264">
    <property type="entry name" value="Cytochrome P450"/>
    <property type="match status" value="1"/>
</dbReference>
<dbReference type="GO" id="GO:0016125">
    <property type="term" value="P:sterol metabolic process"/>
    <property type="evidence" value="ECO:0007669"/>
    <property type="project" value="TreeGrafter"/>
</dbReference>
<dbReference type="Gene3D" id="1.10.630.10">
    <property type="entry name" value="Cytochrome P450"/>
    <property type="match status" value="1"/>
</dbReference>
<evidence type="ECO:0008006" key="9">
    <source>
        <dbReference type="Google" id="ProtNLM"/>
    </source>
</evidence>
<evidence type="ECO:0000256" key="7">
    <source>
        <dbReference type="PIRSR" id="PIRSR602403-1"/>
    </source>
</evidence>
<dbReference type="InterPro" id="IPR036396">
    <property type="entry name" value="Cyt_P450_sf"/>
</dbReference>
<evidence type="ECO:0000256" key="1">
    <source>
        <dbReference type="ARBA" id="ARBA00010617"/>
    </source>
</evidence>
<evidence type="ECO:0000256" key="2">
    <source>
        <dbReference type="ARBA" id="ARBA00022617"/>
    </source>
</evidence>
<accession>A0A7S3U9N6</accession>
<reference evidence="8" key="1">
    <citation type="submission" date="2021-01" db="EMBL/GenBank/DDBJ databases">
        <authorList>
            <person name="Corre E."/>
            <person name="Pelletier E."/>
            <person name="Niang G."/>
            <person name="Scheremetjew M."/>
            <person name="Finn R."/>
            <person name="Kale V."/>
            <person name="Holt S."/>
            <person name="Cochrane G."/>
            <person name="Meng A."/>
            <person name="Brown T."/>
            <person name="Cohen L."/>
        </authorList>
    </citation>
    <scope>NUCLEOTIDE SEQUENCE</scope>
    <source>
        <strain evidence="8">CCMP1897</strain>
    </source>
</reference>
<dbReference type="PRINTS" id="PR00385">
    <property type="entry name" value="P450"/>
</dbReference>
<dbReference type="GO" id="GO:0016705">
    <property type="term" value="F:oxidoreductase activity, acting on paired donors, with incorporation or reduction of molecular oxygen"/>
    <property type="evidence" value="ECO:0007669"/>
    <property type="project" value="InterPro"/>
</dbReference>
<dbReference type="EMBL" id="HBIS01001521">
    <property type="protein sequence ID" value="CAE0607521.1"/>
    <property type="molecule type" value="Transcribed_RNA"/>
</dbReference>
<keyword evidence="3 7" id="KW-0479">Metal-binding</keyword>
<keyword evidence="2 7" id="KW-0349">Heme</keyword>